<dbReference type="GO" id="GO:0034456">
    <property type="term" value="C:UTP-C complex"/>
    <property type="evidence" value="ECO:0007669"/>
    <property type="project" value="TreeGrafter"/>
</dbReference>
<dbReference type="AlphaFoldDB" id="A0AA48L8Q3"/>
<dbReference type="Pfam" id="PF17407">
    <property type="entry name" value="Nrap_D6"/>
    <property type="match status" value="1"/>
</dbReference>
<dbReference type="PANTHER" id="PTHR17972:SF0">
    <property type="entry name" value="NUCLEOLAR PROTEIN 6"/>
    <property type="match status" value="1"/>
</dbReference>
<dbReference type="PANTHER" id="PTHR17972">
    <property type="entry name" value="NUCLEOLAR RNA-ASSOCIATED PROTEIN"/>
    <property type="match status" value="1"/>
</dbReference>
<dbReference type="KEGG" id="ccac:CcaHIS019_0604240"/>
<dbReference type="GO" id="GO:0003723">
    <property type="term" value="F:RNA binding"/>
    <property type="evidence" value="ECO:0007669"/>
    <property type="project" value="UniProtKB-KW"/>
</dbReference>
<dbReference type="Proteomes" id="UP001233271">
    <property type="component" value="Chromosome 6"/>
</dbReference>
<evidence type="ECO:0000256" key="1">
    <source>
        <dbReference type="ARBA" id="ARBA00004604"/>
    </source>
</evidence>
<keyword evidence="5" id="KW-0690">Ribosome biogenesis</keyword>
<dbReference type="Pfam" id="PF17405">
    <property type="entry name" value="Nrap_D4"/>
    <property type="match status" value="1"/>
</dbReference>
<name>A0AA48L8Q3_9TREE</name>
<evidence type="ECO:0000259" key="12">
    <source>
        <dbReference type="Pfam" id="PF17407"/>
    </source>
</evidence>
<evidence type="ECO:0000259" key="11">
    <source>
        <dbReference type="Pfam" id="PF17406"/>
    </source>
</evidence>
<gene>
    <name evidence="13" type="primary">UTP22</name>
    <name evidence="13" type="ORF">CcaverHIS019_0604240</name>
</gene>
<dbReference type="EMBL" id="AP028217">
    <property type="protein sequence ID" value="BEI93965.1"/>
    <property type="molecule type" value="Genomic_DNA"/>
</dbReference>
<dbReference type="InterPro" id="IPR035368">
    <property type="entry name" value="Nrap_D3"/>
</dbReference>
<evidence type="ECO:0000256" key="2">
    <source>
        <dbReference type="ARBA" id="ARBA00006674"/>
    </source>
</evidence>
<keyword evidence="5" id="KW-0687">Ribonucleoprotein</keyword>
<evidence type="ECO:0000313" key="14">
    <source>
        <dbReference type="Proteomes" id="UP001233271"/>
    </source>
</evidence>
<evidence type="ECO:0000256" key="3">
    <source>
        <dbReference type="ARBA" id="ARBA00022884"/>
    </source>
</evidence>
<dbReference type="InterPro" id="IPR035367">
    <property type="entry name" value="Nrap_D2"/>
</dbReference>
<evidence type="ECO:0000313" key="13">
    <source>
        <dbReference type="EMBL" id="BEI93965.1"/>
    </source>
</evidence>
<feature type="region of interest" description="Disordered" evidence="6">
    <location>
        <begin position="1"/>
        <end position="92"/>
    </location>
</feature>
<evidence type="ECO:0000256" key="5">
    <source>
        <dbReference type="RuleBase" id="RU364032"/>
    </source>
</evidence>
<keyword evidence="14" id="KW-1185">Reference proteome</keyword>
<evidence type="ECO:0000259" key="9">
    <source>
        <dbReference type="Pfam" id="PF17404"/>
    </source>
</evidence>
<feature type="domain" description="Nrap protein" evidence="11">
    <location>
        <begin position="895"/>
        <end position="1063"/>
    </location>
</feature>
<organism evidence="13 14">
    <name type="scientific">Cutaneotrichosporon cavernicola</name>
    <dbReference type="NCBI Taxonomy" id="279322"/>
    <lineage>
        <taxon>Eukaryota</taxon>
        <taxon>Fungi</taxon>
        <taxon>Dikarya</taxon>
        <taxon>Basidiomycota</taxon>
        <taxon>Agaricomycotina</taxon>
        <taxon>Tremellomycetes</taxon>
        <taxon>Trichosporonales</taxon>
        <taxon>Trichosporonaceae</taxon>
        <taxon>Cutaneotrichosporon</taxon>
    </lineage>
</organism>
<dbReference type="Pfam" id="PF17404">
    <property type="entry name" value="Nrap_D3"/>
    <property type="match status" value="1"/>
</dbReference>
<proteinExistence type="inferred from homology"/>
<dbReference type="GO" id="GO:0006364">
    <property type="term" value="P:rRNA processing"/>
    <property type="evidence" value="ECO:0007669"/>
    <property type="project" value="UniProtKB-KW"/>
</dbReference>
<reference evidence="13" key="1">
    <citation type="journal article" date="2023" name="BMC Genomics">
        <title>Chromosome-level genome assemblies of Cutaneotrichosporon spp. (Trichosporonales, Basidiomycota) reveal imbalanced evolution between nucleotide sequences and chromosome synteny.</title>
        <authorList>
            <person name="Kobayashi Y."/>
            <person name="Kayamori A."/>
            <person name="Aoki K."/>
            <person name="Shiwa Y."/>
            <person name="Matsutani M."/>
            <person name="Fujita N."/>
            <person name="Sugita T."/>
            <person name="Iwasaki W."/>
            <person name="Tanaka N."/>
            <person name="Takashima M."/>
        </authorList>
    </citation>
    <scope>NUCLEOTIDE SEQUENCE</scope>
    <source>
        <strain evidence="13">HIS019</strain>
    </source>
</reference>
<dbReference type="GO" id="GO:0032040">
    <property type="term" value="C:small-subunit processome"/>
    <property type="evidence" value="ECO:0007669"/>
    <property type="project" value="TreeGrafter"/>
</dbReference>
<keyword evidence="5" id="KW-0698">rRNA processing</keyword>
<dbReference type="InterPro" id="IPR035370">
    <property type="entry name" value="Nrap_D5"/>
</dbReference>
<comment type="similarity">
    <text evidence="2 5">Belongs to the NRAP family.</text>
</comment>
<feature type="domain" description="Nrap protein" evidence="8">
    <location>
        <begin position="368"/>
        <end position="514"/>
    </location>
</feature>
<evidence type="ECO:0000256" key="6">
    <source>
        <dbReference type="SAM" id="MobiDB-lite"/>
    </source>
</evidence>
<feature type="domain" description="Nrap protein" evidence="12">
    <location>
        <begin position="1066"/>
        <end position="1191"/>
    </location>
</feature>
<protein>
    <recommendedName>
        <fullName evidence="5">U3 small nucleolar RNA-associated protein 22</fullName>
    </recommendedName>
</protein>
<feature type="compositionally biased region" description="Acidic residues" evidence="6">
    <location>
        <begin position="46"/>
        <end position="81"/>
    </location>
</feature>
<sequence length="1194" mass="128422">MVKRKSLGQAPAPKKRKASPDTDEEIEAYAAASTLVDPMIDPQFSSDEDDDDEDEAMDADDDDGVEEFDGDEGVEELDGEEAAPVAGPSRSRGLYKAPTLAELDELRAAESAGGTTFALQLESLLSSTLLSSVPATALKNLLGAVHDLVHALPSLPTVAPRKAEARLGKGSIPFPGPAALSPLKGEPKWTLGFTAPAEVVVGGSWAVCGGYKTGKGRAGNVDIIVMMPQDMFSAKDRTAYRYFHKRAHYLAVIAESLKKASKKGGPLAGVTIRWDNVDAQRPIVVIEAGKAQGLKQALEVRIHASVPANTFPLATLYPSKSLVRGDDSGPTPLCSSAILLDTLQKAHLLNLHQLSQAMSGERTVDKFLALWRIWAARRGLTRAHGASGWFAAMLLTWVVQGADVGGKGGSRVATKRVRGLGKGLGAWGALRAVWEMLANTDFEATPVFIAGEQAVPRPEFVGAFSDVLVDPTGTVNLLAGWEKGDVQLLRHYARETLAMLEDSTADHFADVFLQSQTLGPASFDEYIIVDASEAKLDVDAVQAAEDPLRIDRLARRAAELIRRGLTDRARLVHTRVLSPTTFAVGLLLDGAQATRVLDMGPASDNEAGCAAFRELWGERAELRRFKNGAIAESVVWSVPRPEDAALIPLRAVQWLLEHHLGASTTPISTSDRWLSILQVPESVRDAVNTKGCEKLGFRPMMEGYDALYSLLKSVDSELPLGVLHVAPASDLLRYSSTFVPHPLDVTRAAAAPEYLGYVPVAEVTLQFESSPRWPDDLAAIQKLKLALFEKLARVAESRLRGVKVAIAFDADATDIEDQASLEVLMPQGVAFRVRISHDREATLLQRALEPPAPGLPNQLPKPPRRLVVPALAKWNARFQYAPTHHASLAPMHHRFPSFSTATRLLKRWAAAHMLTEGDVQPEALELLTARTYLDPGSLAPPASATAGFLRTLAFLASWDWRSAPAFIPLAAVTRDAASASGRPRFDADLRAAAVAAFEKARSVDKDAHTAWALVTEADEAGKRWTARVGPLIAGRVAALAQATLALVGGAVEVGELDVASLFATPLEHYDAVLPLVPGTRAAEALDPEQRLWESTFRNVGERDIRLGFDPASLLVADIQQVYGDAVRVFHDAHGGRALGLLWNPTRSVPRAFKPFLGFNTAPAGGEAALVVLNKEAVVAEITRLGRGIVAAVEK</sequence>
<keyword evidence="3 5" id="KW-0694">RNA-binding</keyword>
<dbReference type="RefSeq" id="XP_060459230.1">
    <property type="nucleotide sequence ID" value="XM_060602880.1"/>
</dbReference>
<dbReference type="InterPro" id="IPR005554">
    <property type="entry name" value="NOL6/Upt22"/>
</dbReference>
<dbReference type="InterPro" id="IPR035082">
    <property type="entry name" value="Nrap_D1"/>
</dbReference>
<dbReference type="Pfam" id="PF17406">
    <property type="entry name" value="Nrap_D5"/>
    <property type="match status" value="1"/>
</dbReference>
<evidence type="ECO:0000259" key="8">
    <source>
        <dbReference type="Pfam" id="PF17403"/>
    </source>
</evidence>
<accession>A0AA48L8Q3</accession>
<dbReference type="GeneID" id="85497835"/>
<feature type="domain" description="Nrap protein" evidence="9">
    <location>
        <begin position="522"/>
        <end position="660"/>
    </location>
</feature>
<dbReference type="Gene3D" id="1.10.1410.10">
    <property type="match status" value="1"/>
</dbReference>
<dbReference type="InterPro" id="IPR035369">
    <property type="entry name" value="Nrap_D4"/>
</dbReference>
<evidence type="ECO:0000259" key="10">
    <source>
        <dbReference type="Pfam" id="PF17405"/>
    </source>
</evidence>
<feature type="domain" description="Nrap protein" evidence="10">
    <location>
        <begin position="689"/>
        <end position="893"/>
    </location>
</feature>
<dbReference type="Pfam" id="PF17403">
    <property type="entry name" value="Nrap_D2"/>
    <property type="match status" value="1"/>
</dbReference>
<evidence type="ECO:0000259" key="7">
    <source>
        <dbReference type="Pfam" id="PF03813"/>
    </source>
</evidence>
<dbReference type="InterPro" id="IPR035371">
    <property type="entry name" value="Nrap_D6"/>
</dbReference>
<feature type="domain" description="Nrap protein" evidence="7">
    <location>
        <begin position="221"/>
        <end position="356"/>
    </location>
</feature>
<dbReference type="Gene3D" id="3.30.70.3030">
    <property type="match status" value="1"/>
</dbReference>
<keyword evidence="4 5" id="KW-0539">Nucleus</keyword>
<dbReference type="GO" id="GO:0032545">
    <property type="term" value="C:CURI complex"/>
    <property type="evidence" value="ECO:0007669"/>
    <property type="project" value="TreeGrafter"/>
</dbReference>
<dbReference type="Pfam" id="PF03813">
    <property type="entry name" value="Nrap"/>
    <property type="match status" value="1"/>
</dbReference>
<evidence type="ECO:0000256" key="4">
    <source>
        <dbReference type="ARBA" id="ARBA00023242"/>
    </source>
</evidence>
<dbReference type="GO" id="GO:0006409">
    <property type="term" value="P:tRNA export from nucleus"/>
    <property type="evidence" value="ECO:0007669"/>
    <property type="project" value="TreeGrafter"/>
</dbReference>
<comment type="subcellular location">
    <subcellularLocation>
        <location evidence="1 5">Nucleus</location>
        <location evidence="1 5">Nucleolus</location>
    </subcellularLocation>
</comment>